<dbReference type="EMBL" id="BAAANS010000043">
    <property type="protein sequence ID" value="GAA2112556.1"/>
    <property type="molecule type" value="Genomic_DNA"/>
</dbReference>
<dbReference type="RefSeq" id="WP_344555762.1">
    <property type="nucleotide sequence ID" value="NZ_BAAANS010000043.1"/>
</dbReference>
<evidence type="ECO:0000313" key="3">
    <source>
        <dbReference type="Proteomes" id="UP001500897"/>
    </source>
</evidence>
<accession>A0ABN2XJU5</accession>
<sequence length="56" mass="6165">MTQPTPTPDLDTIQACADDHPLIADDWCQLERGHAGMHRSGGDCWSNDSDPARSDR</sequence>
<feature type="region of interest" description="Disordered" evidence="1">
    <location>
        <begin position="35"/>
        <end position="56"/>
    </location>
</feature>
<proteinExistence type="predicted"/>
<name>A0ABN2XJU5_9ACTN</name>
<evidence type="ECO:0000256" key="1">
    <source>
        <dbReference type="SAM" id="MobiDB-lite"/>
    </source>
</evidence>
<keyword evidence="3" id="KW-1185">Reference proteome</keyword>
<dbReference type="Proteomes" id="UP001500897">
    <property type="component" value="Unassembled WGS sequence"/>
</dbReference>
<evidence type="ECO:0000313" key="2">
    <source>
        <dbReference type="EMBL" id="GAA2112556.1"/>
    </source>
</evidence>
<gene>
    <name evidence="2" type="ORF">GCM10009759_55410</name>
</gene>
<organism evidence="2 3">
    <name type="scientific">Kitasatospora saccharophila</name>
    <dbReference type="NCBI Taxonomy" id="407973"/>
    <lineage>
        <taxon>Bacteria</taxon>
        <taxon>Bacillati</taxon>
        <taxon>Actinomycetota</taxon>
        <taxon>Actinomycetes</taxon>
        <taxon>Kitasatosporales</taxon>
        <taxon>Streptomycetaceae</taxon>
        <taxon>Kitasatospora</taxon>
    </lineage>
</organism>
<reference evidence="2 3" key="1">
    <citation type="journal article" date="2019" name="Int. J. Syst. Evol. Microbiol.">
        <title>The Global Catalogue of Microorganisms (GCM) 10K type strain sequencing project: providing services to taxonomists for standard genome sequencing and annotation.</title>
        <authorList>
            <consortium name="The Broad Institute Genomics Platform"/>
            <consortium name="The Broad Institute Genome Sequencing Center for Infectious Disease"/>
            <person name="Wu L."/>
            <person name="Ma J."/>
        </authorList>
    </citation>
    <scope>NUCLEOTIDE SEQUENCE [LARGE SCALE GENOMIC DNA]</scope>
    <source>
        <strain evidence="2 3">JCM 14559</strain>
    </source>
</reference>
<protein>
    <submittedName>
        <fullName evidence="2">Uncharacterized protein</fullName>
    </submittedName>
</protein>
<comment type="caution">
    <text evidence="2">The sequence shown here is derived from an EMBL/GenBank/DDBJ whole genome shotgun (WGS) entry which is preliminary data.</text>
</comment>